<proteinExistence type="predicted"/>
<dbReference type="PANTHER" id="PTHR12558">
    <property type="entry name" value="CELL DIVISION CYCLE 16,23,27"/>
    <property type="match status" value="1"/>
</dbReference>
<evidence type="ECO:0000313" key="3">
    <source>
        <dbReference type="Proteomes" id="UP000067626"/>
    </source>
</evidence>
<keyword evidence="1" id="KW-0802">TPR repeat</keyword>
<feature type="repeat" description="TPR" evidence="1">
    <location>
        <begin position="44"/>
        <end position="77"/>
    </location>
</feature>
<dbReference type="PROSITE" id="PS50005">
    <property type="entry name" value="TPR"/>
    <property type="match status" value="1"/>
</dbReference>
<dbReference type="Proteomes" id="UP000067626">
    <property type="component" value="Chromosome"/>
</dbReference>
<reference evidence="2 3" key="1">
    <citation type="submission" date="2015-07" db="EMBL/GenBank/DDBJ databases">
        <title>Genome analysis of myxobacterium Chondromyces crocatus Cm c5 reveals a high potential for natural compound synthesis and the genetic basis for the loss of fruiting body formation.</title>
        <authorList>
            <person name="Zaburannyi N."/>
            <person name="Bunk B."/>
            <person name="Maier J."/>
            <person name="Overmann J."/>
            <person name="Mueller R."/>
        </authorList>
    </citation>
    <scope>NUCLEOTIDE SEQUENCE [LARGE SCALE GENOMIC DNA]</scope>
    <source>
        <strain evidence="2 3">Cm c5</strain>
    </source>
</reference>
<dbReference type="Pfam" id="PF13432">
    <property type="entry name" value="TPR_16"/>
    <property type="match status" value="2"/>
</dbReference>
<accession>A0A0K1EER4</accession>
<dbReference type="KEGG" id="ccro:CMC5_035120"/>
<dbReference type="EMBL" id="CP012159">
    <property type="protein sequence ID" value="AKT39365.1"/>
    <property type="molecule type" value="Genomic_DNA"/>
</dbReference>
<protein>
    <submittedName>
        <fullName evidence="2">Uncharacterized protein</fullName>
    </submittedName>
</protein>
<dbReference type="AlphaFoldDB" id="A0A0K1EER4"/>
<dbReference type="Gene3D" id="1.25.40.10">
    <property type="entry name" value="Tetratricopeptide repeat domain"/>
    <property type="match status" value="1"/>
</dbReference>
<keyword evidence="3" id="KW-1185">Reference proteome</keyword>
<dbReference type="SUPFAM" id="SSF48452">
    <property type="entry name" value="TPR-like"/>
    <property type="match status" value="1"/>
</dbReference>
<organism evidence="2 3">
    <name type="scientific">Chondromyces crocatus</name>
    <dbReference type="NCBI Taxonomy" id="52"/>
    <lineage>
        <taxon>Bacteria</taxon>
        <taxon>Pseudomonadati</taxon>
        <taxon>Myxococcota</taxon>
        <taxon>Polyangia</taxon>
        <taxon>Polyangiales</taxon>
        <taxon>Polyangiaceae</taxon>
        <taxon>Chondromyces</taxon>
    </lineage>
</organism>
<dbReference type="InterPro" id="IPR019734">
    <property type="entry name" value="TPR_rpt"/>
</dbReference>
<evidence type="ECO:0000313" key="2">
    <source>
        <dbReference type="EMBL" id="AKT39365.1"/>
    </source>
</evidence>
<dbReference type="InterPro" id="IPR011990">
    <property type="entry name" value="TPR-like_helical_dom_sf"/>
</dbReference>
<dbReference type="STRING" id="52.CMC5_035120"/>
<name>A0A0K1EER4_CHOCO</name>
<evidence type="ECO:0000256" key="1">
    <source>
        <dbReference type="PROSITE-ProRule" id="PRU00339"/>
    </source>
</evidence>
<gene>
    <name evidence="2" type="ORF">CMC5_035120</name>
</gene>
<sequence>MSTPSKDAAHWEAVEEATELLQERKYHEALSTLRDVIQRDAANAYAYFFVGQAMWELEQLEPARDAYRAAVQLAPDYLGARVSLSHALRRLGDHQAAVGQAQEARRRFPDDPDALYALGMAHAALGQRFLARKHLQGYLATNPEVEAKQEVQQILETLGIGGEGEPIEFDED</sequence>
<dbReference type="SMART" id="SM00028">
    <property type="entry name" value="TPR"/>
    <property type="match status" value="3"/>
</dbReference>
<dbReference type="PANTHER" id="PTHR12558:SF13">
    <property type="entry name" value="CELL DIVISION CYCLE PROTEIN 27 HOMOLOG"/>
    <property type="match status" value="1"/>
</dbReference>